<dbReference type="AlphaFoldDB" id="R0II12"/>
<gene>
    <name evidence="2" type="ORF">SETTUDRAFT_154267</name>
</gene>
<name>R0II12_EXST2</name>
<reference evidence="2 3" key="1">
    <citation type="journal article" date="2012" name="PLoS Pathog.">
        <title>Diverse lifestyles and strategies of plant pathogenesis encoded in the genomes of eighteen Dothideomycetes fungi.</title>
        <authorList>
            <person name="Ohm R.A."/>
            <person name="Feau N."/>
            <person name="Henrissat B."/>
            <person name="Schoch C.L."/>
            <person name="Horwitz B.A."/>
            <person name="Barry K.W."/>
            <person name="Condon B.J."/>
            <person name="Copeland A.C."/>
            <person name="Dhillon B."/>
            <person name="Glaser F."/>
            <person name="Hesse C.N."/>
            <person name="Kosti I."/>
            <person name="LaButti K."/>
            <person name="Lindquist E.A."/>
            <person name="Lucas S."/>
            <person name="Salamov A.A."/>
            <person name="Bradshaw R.E."/>
            <person name="Ciuffetti L."/>
            <person name="Hamelin R.C."/>
            <person name="Kema G.H.J."/>
            <person name="Lawrence C."/>
            <person name="Scott J.A."/>
            <person name="Spatafora J.W."/>
            <person name="Turgeon B.G."/>
            <person name="de Wit P.J.G.M."/>
            <person name="Zhong S."/>
            <person name="Goodwin S.B."/>
            <person name="Grigoriev I.V."/>
        </authorList>
    </citation>
    <scope>NUCLEOTIDE SEQUENCE [LARGE SCALE GENOMIC DNA]</scope>
    <source>
        <strain evidence="3">28A</strain>
    </source>
</reference>
<dbReference type="Proteomes" id="UP000016935">
    <property type="component" value="Unassembled WGS sequence"/>
</dbReference>
<evidence type="ECO:0000313" key="2">
    <source>
        <dbReference type="EMBL" id="EOA84596.1"/>
    </source>
</evidence>
<evidence type="ECO:0000313" key="3">
    <source>
        <dbReference type="Proteomes" id="UP000016935"/>
    </source>
</evidence>
<dbReference type="GeneID" id="19397393"/>
<dbReference type="OrthoDB" id="3692283at2759"/>
<protein>
    <submittedName>
        <fullName evidence="2">Uncharacterized protein</fullName>
    </submittedName>
</protein>
<sequence length="188" mass="21651">MRVPIRHTGIPMHPRPSFTEPNHTTQGREINTYNTNCEVTMNPQSKPKRGTKKYRVVQRPDGVIVEFPRYRPAASHQTPEFQSKPHRAILVCPNLFIREMEGSKPGRTMYQLVGDKMFESNIGGDSGAIERGRGGYHDLATQQHIQRDTETHTSKRQDDLSLAAIDRFLREPAPWSPYSTREEQIWLE</sequence>
<dbReference type="RefSeq" id="XP_008027199.1">
    <property type="nucleotide sequence ID" value="XM_008029008.1"/>
</dbReference>
<proteinExistence type="predicted"/>
<dbReference type="EMBL" id="KB908703">
    <property type="protein sequence ID" value="EOA84596.1"/>
    <property type="molecule type" value="Genomic_DNA"/>
</dbReference>
<dbReference type="HOGENOM" id="CLU_118658_0_0_1"/>
<feature type="region of interest" description="Disordered" evidence="1">
    <location>
        <begin position="1"/>
        <end position="26"/>
    </location>
</feature>
<keyword evidence="3" id="KW-1185">Reference proteome</keyword>
<evidence type="ECO:0000256" key="1">
    <source>
        <dbReference type="SAM" id="MobiDB-lite"/>
    </source>
</evidence>
<accession>R0II12</accession>
<organism evidence="2 3">
    <name type="scientific">Exserohilum turcicum (strain 28A)</name>
    <name type="common">Northern leaf blight fungus</name>
    <name type="synonym">Setosphaeria turcica</name>
    <dbReference type="NCBI Taxonomy" id="671987"/>
    <lineage>
        <taxon>Eukaryota</taxon>
        <taxon>Fungi</taxon>
        <taxon>Dikarya</taxon>
        <taxon>Ascomycota</taxon>
        <taxon>Pezizomycotina</taxon>
        <taxon>Dothideomycetes</taxon>
        <taxon>Pleosporomycetidae</taxon>
        <taxon>Pleosporales</taxon>
        <taxon>Pleosporineae</taxon>
        <taxon>Pleosporaceae</taxon>
        <taxon>Exserohilum</taxon>
    </lineage>
</organism>
<reference evidence="2 3" key="2">
    <citation type="journal article" date="2013" name="PLoS Genet.">
        <title>Comparative genome structure, secondary metabolite, and effector coding capacity across Cochliobolus pathogens.</title>
        <authorList>
            <person name="Condon B.J."/>
            <person name="Leng Y."/>
            <person name="Wu D."/>
            <person name="Bushley K.E."/>
            <person name="Ohm R.A."/>
            <person name="Otillar R."/>
            <person name="Martin J."/>
            <person name="Schackwitz W."/>
            <person name="Grimwood J."/>
            <person name="MohdZainudin N."/>
            <person name="Xue C."/>
            <person name="Wang R."/>
            <person name="Manning V.A."/>
            <person name="Dhillon B."/>
            <person name="Tu Z.J."/>
            <person name="Steffenson B.J."/>
            <person name="Salamov A."/>
            <person name="Sun H."/>
            <person name="Lowry S."/>
            <person name="LaButti K."/>
            <person name="Han J."/>
            <person name="Copeland A."/>
            <person name="Lindquist E."/>
            <person name="Barry K."/>
            <person name="Schmutz J."/>
            <person name="Baker S.E."/>
            <person name="Ciuffetti L.M."/>
            <person name="Grigoriev I.V."/>
            <person name="Zhong S."/>
            <person name="Turgeon B.G."/>
        </authorList>
    </citation>
    <scope>NUCLEOTIDE SEQUENCE [LARGE SCALE GENOMIC DNA]</scope>
    <source>
        <strain evidence="3">28A</strain>
    </source>
</reference>